<dbReference type="GeneID" id="54456537"/>
<dbReference type="RefSeq" id="XP_033576082.1">
    <property type="nucleotide sequence ID" value="XM_033715644.1"/>
</dbReference>
<evidence type="ECO:0000313" key="2">
    <source>
        <dbReference type="Proteomes" id="UP000504636"/>
    </source>
</evidence>
<reference evidence="1 3" key="1">
    <citation type="journal article" date="2020" name="Stud. Mycol.">
        <title>101 Dothideomycetes genomes: a test case for predicting lifestyles and emergence of pathogens.</title>
        <authorList>
            <person name="Haridas S."/>
            <person name="Albert R."/>
            <person name="Binder M."/>
            <person name="Bloem J."/>
            <person name="Labutti K."/>
            <person name="Salamov A."/>
            <person name="Andreopoulos B."/>
            <person name="Baker S."/>
            <person name="Barry K."/>
            <person name="Bills G."/>
            <person name="Bluhm B."/>
            <person name="Cannon C."/>
            <person name="Castanera R."/>
            <person name="Culley D."/>
            <person name="Daum C."/>
            <person name="Ezra D."/>
            <person name="Gonzalez J."/>
            <person name="Henrissat B."/>
            <person name="Kuo A."/>
            <person name="Liang C."/>
            <person name="Lipzen A."/>
            <person name="Lutzoni F."/>
            <person name="Magnuson J."/>
            <person name="Mondo S."/>
            <person name="Nolan M."/>
            <person name="Ohm R."/>
            <person name="Pangilinan J."/>
            <person name="Park H.-J."/>
            <person name="Ramirez L."/>
            <person name="Alfaro M."/>
            <person name="Sun H."/>
            <person name="Tritt A."/>
            <person name="Yoshinaga Y."/>
            <person name="Zwiers L.-H."/>
            <person name="Turgeon B."/>
            <person name="Goodwin S."/>
            <person name="Spatafora J."/>
            <person name="Crous P."/>
            <person name="Grigoriev I."/>
        </authorList>
    </citation>
    <scope>NUCLEOTIDE SEQUENCE</scope>
    <source>
        <strain evidence="1 3">CBS 304.34</strain>
    </source>
</reference>
<gene>
    <name evidence="1 3" type="ORF">BDZ99DRAFT_389524</name>
</gene>
<reference evidence="3" key="3">
    <citation type="submission" date="2025-04" db="UniProtKB">
        <authorList>
            <consortium name="RefSeq"/>
        </authorList>
    </citation>
    <scope>IDENTIFICATION</scope>
    <source>
        <strain evidence="3">CBS 304.34</strain>
    </source>
</reference>
<dbReference type="OrthoDB" id="3480872at2759"/>
<protein>
    <submittedName>
        <fullName evidence="1 3">Uncharacterized protein</fullName>
    </submittedName>
</protein>
<dbReference type="AlphaFoldDB" id="A0A6A6YKQ4"/>
<proteinExistence type="predicted"/>
<evidence type="ECO:0000313" key="3">
    <source>
        <dbReference type="RefSeq" id="XP_033576082.1"/>
    </source>
</evidence>
<sequence length="167" mass="18905">MAASIWSFLGWKKERPASPPPVTITGVRIPADGAPAHLLSLSTISDSSGMDSFLFHVPDLRHYWNTERVWEYRDLQKFHLLQQHRSSCTGAYYVFFSFAVDDLPENLSVPAWIRGSSVNDIGIRDHFWGDVFLVKMAPHEYGEHGWAVYEDVVPEFLDLLAEGPVDG</sequence>
<name>A0A6A6YKQ4_9PEZI</name>
<evidence type="ECO:0000313" key="1">
    <source>
        <dbReference type="EMBL" id="KAF2809118.1"/>
    </source>
</evidence>
<reference evidence="3" key="2">
    <citation type="submission" date="2020-04" db="EMBL/GenBank/DDBJ databases">
        <authorList>
            <consortium name="NCBI Genome Project"/>
        </authorList>
    </citation>
    <scope>NUCLEOTIDE SEQUENCE</scope>
    <source>
        <strain evidence="3">CBS 304.34</strain>
    </source>
</reference>
<dbReference type="Proteomes" id="UP000504636">
    <property type="component" value="Unplaced"/>
</dbReference>
<organism evidence="1">
    <name type="scientific">Mytilinidion resinicola</name>
    <dbReference type="NCBI Taxonomy" id="574789"/>
    <lineage>
        <taxon>Eukaryota</taxon>
        <taxon>Fungi</taxon>
        <taxon>Dikarya</taxon>
        <taxon>Ascomycota</taxon>
        <taxon>Pezizomycotina</taxon>
        <taxon>Dothideomycetes</taxon>
        <taxon>Pleosporomycetidae</taxon>
        <taxon>Mytilinidiales</taxon>
        <taxon>Mytilinidiaceae</taxon>
        <taxon>Mytilinidion</taxon>
    </lineage>
</organism>
<keyword evidence="2" id="KW-1185">Reference proteome</keyword>
<accession>A0A6A6YKQ4</accession>
<dbReference type="EMBL" id="MU003702">
    <property type="protein sequence ID" value="KAF2809118.1"/>
    <property type="molecule type" value="Genomic_DNA"/>
</dbReference>